<protein>
    <recommendedName>
        <fullName evidence="1">DYW domain-containing protein</fullName>
    </recommendedName>
</protein>
<evidence type="ECO:0000313" key="2">
    <source>
        <dbReference type="EMBL" id="CAF1685711.1"/>
    </source>
</evidence>
<accession>A0A816HE07</accession>
<dbReference type="OrthoDB" id="10037661at2759"/>
<comment type="caution">
    <text evidence="2">The sequence shown here is derived from an EMBL/GenBank/DDBJ whole genome shotgun (WGS) entry which is preliminary data.</text>
</comment>
<dbReference type="GO" id="GO:0008270">
    <property type="term" value="F:zinc ion binding"/>
    <property type="evidence" value="ECO:0007669"/>
    <property type="project" value="InterPro"/>
</dbReference>
<evidence type="ECO:0000259" key="1">
    <source>
        <dbReference type="Pfam" id="PF14432"/>
    </source>
</evidence>
<dbReference type="InterPro" id="IPR032867">
    <property type="entry name" value="DYW_dom"/>
</dbReference>
<dbReference type="AlphaFoldDB" id="A0A816HE07"/>
<feature type="domain" description="DYW" evidence="1">
    <location>
        <begin position="136"/>
        <end position="229"/>
    </location>
</feature>
<name>A0A816HE07_9BILA</name>
<dbReference type="InterPro" id="IPR046849">
    <property type="entry name" value="E2_motif"/>
</dbReference>
<gene>
    <name evidence="2" type="ORF">KQP761_LOCUS38447</name>
</gene>
<dbReference type="EMBL" id="CAJNOW010021873">
    <property type="protein sequence ID" value="CAF1685711.1"/>
    <property type="molecule type" value="Genomic_DNA"/>
</dbReference>
<dbReference type="Pfam" id="PF20430">
    <property type="entry name" value="Eplus_motif"/>
    <property type="match status" value="1"/>
</dbReference>
<dbReference type="Proteomes" id="UP000663834">
    <property type="component" value="Unassembled WGS sequence"/>
</dbReference>
<evidence type="ECO:0000313" key="3">
    <source>
        <dbReference type="Proteomes" id="UP000663834"/>
    </source>
</evidence>
<proteinExistence type="predicted"/>
<reference evidence="2" key="1">
    <citation type="submission" date="2021-02" db="EMBL/GenBank/DDBJ databases">
        <authorList>
            <person name="Nowell W R."/>
        </authorList>
    </citation>
    <scope>NUCLEOTIDE SEQUENCE</scope>
</reference>
<sequence length="230" mass="27215">MRTGENGFRKDEKLFLGKRKFFLKVERVLHHSFLEWFPLFEKTFFFLKKFSLELERVLHLFFYDYFSLGSLGHDEHVEVIPANRIKRFGNNVKFGITCTEVNGQLVCFKAHDRSHPKSAEIYAELDRLSNELKEYGHEYESSWITRPLKYDETIESVLCGHSEKLAIAFNFIQNPRPTFIQITKNLRVCGECHRATKLIAKIRQCEIIVRDANRIQHFYKNGLCSCQDHF</sequence>
<organism evidence="2 3">
    <name type="scientific">Rotaria magnacalcarata</name>
    <dbReference type="NCBI Taxonomy" id="392030"/>
    <lineage>
        <taxon>Eukaryota</taxon>
        <taxon>Metazoa</taxon>
        <taxon>Spiralia</taxon>
        <taxon>Gnathifera</taxon>
        <taxon>Rotifera</taxon>
        <taxon>Eurotatoria</taxon>
        <taxon>Bdelloidea</taxon>
        <taxon>Philodinida</taxon>
        <taxon>Philodinidae</taxon>
        <taxon>Rotaria</taxon>
    </lineage>
</organism>
<dbReference type="Pfam" id="PF14432">
    <property type="entry name" value="DYW_deaminase"/>
    <property type="match status" value="1"/>
</dbReference>